<evidence type="ECO:0000259" key="5">
    <source>
        <dbReference type="PROSITE" id="PS50893"/>
    </source>
</evidence>
<dbReference type="InterPro" id="IPR017871">
    <property type="entry name" value="ABC_transporter-like_CS"/>
</dbReference>
<dbReference type="InterPro" id="IPR003439">
    <property type="entry name" value="ABC_transporter-like_ATP-bd"/>
</dbReference>
<dbReference type="RefSeq" id="WP_013682582.1">
    <property type="nucleotide sequence ID" value="NC_015318.1"/>
</dbReference>
<dbReference type="InterPro" id="IPR003593">
    <property type="entry name" value="AAA+_ATPase"/>
</dbReference>
<evidence type="ECO:0000313" key="6">
    <source>
        <dbReference type="EMBL" id="AEA34556.1"/>
    </source>
</evidence>
<dbReference type="InParanoid" id="F2LU93"/>
<dbReference type="GO" id="GO:0016887">
    <property type="term" value="F:ATP hydrolysis activity"/>
    <property type="evidence" value="ECO:0007669"/>
    <property type="project" value="InterPro"/>
</dbReference>
<reference evidence="7" key="2">
    <citation type="submission" date="2011-03" db="EMBL/GenBank/DDBJ databases">
        <title>The complete genome of Hippea maritima DSM 10411.</title>
        <authorList>
            <consortium name="US DOE Joint Genome Institute (JGI-PGF)"/>
            <person name="Lucas S."/>
            <person name="Copeland A."/>
            <person name="Lapidus A."/>
            <person name="Bruce D."/>
            <person name="Goodwin L."/>
            <person name="Pitluck S."/>
            <person name="Peters L."/>
            <person name="Kyrpides N."/>
            <person name="Mavromatis K."/>
            <person name="Pagani I."/>
            <person name="Ivanova N."/>
            <person name="Mikhailova N."/>
            <person name="Lu M."/>
            <person name="Detter J.C."/>
            <person name="Tapia R."/>
            <person name="Han C."/>
            <person name="Land M."/>
            <person name="Hauser L."/>
            <person name="Markowitz V."/>
            <person name="Cheng J.-F."/>
            <person name="Hugenholtz P."/>
            <person name="Woyke T."/>
            <person name="Wu D."/>
            <person name="Spring S."/>
            <person name="Schroeder M."/>
            <person name="Brambilla E."/>
            <person name="Klenk H.-P."/>
            <person name="Eisen J.A."/>
        </authorList>
    </citation>
    <scope>NUCLEOTIDE SEQUENCE [LARGE SCALE GENOMIC DNA]</scope>
    <source>
        <strain evidence="7">ATCC 700847 / DSM 10411 / MH2</strain>
    </source>
</reference>
<dbReference type="Proteomes" id="UP000008139">
    <property type="component" value="Chromosome"/>
</dbReference>
<dbReference type="EMBL" id="CP002606">
    <property type="protein sequence ID" value="AEA34556.1"/>
    <property type="molecule type" value="Genomic_DNA"/>
</dbReference>
<evidence type="ECO:0000256" key="2">
    <source>
        <dbReference type="ARBA" id="ARBA00022448"/>
    </source>
</evidence>
<dbReference type="EC" id="3.6.3.34" evidence="6"/>
<evidence type="ECO:0000256" key="4">
    <source>
        <dbReference type="ARBA" id="ARBA00022840"/>
    </source>
</evidence>
<comment type="similarity">
    <text evidence="1">Belongs to the ABC transporter superfamily.</text>
</comment>
<evidence type="ECO:0000256" key="3">
    <source>
        <dbReference type="ARBA" id="ARBA00022741"/>
    </source>
</evidence>
<dbReference type="HOGENOM" id="CLU_000604_1_11_7"/>
<dbReference type="CDD" id="cd03214">
    <property type="entry name" value="ABC_Iron-Siderophores_B12_Hemin"/>
    <property type="match status" value="1"/>
</dbReference>
<dbReference type="STRING" id="760142.Hipma_1603"/>
<dbReference type="OrthoDB" id="9809450at2"/>
<dbReference type="Gene3D" id="3.40.50.300">
    <property type="entry name" value="P-loop containing nucleotide triphosphate hydrolases"/>
    <property type="match status" value="1"/>
</dbReference>
<proteinExistence type="inferred from homology"/>
<keyword evidence="4" id="KW-0067">ATP-binding</keyword>
<dbReference type="PROSITE" id="PS00211">
    <property type="entry name" value="ABC_TRANSPORTER_1"/>
    <property type="match status" value="1"/>
</dbReference>
<dbReference type="AlphaFoldDB" id="F2LU93"/>
<dbReference type="Pfam" id="PF00005">
    <property type="entry name" value="ABC_tran"/>
    <property type="match status" value="1"/>
</dbReference>
<dbReference type="PANTHER" id="PTHR42734:SF6">
    <property type="entry name" value="MOLYBDATE IMPORT ATP-BINDING PROTEIN MOLC"/>
    <property type="match status" value="1"/>
</dbReference>
<dbReference type="GO" id="GO:0005524">
    <property type="term" value="F:ATP binding"/>
    <property type="evidence" value="ECO:0007669"/>
    <property type="project" value="UniProtKB-KW"/>
</dbReference>
<keyword evidence="6" id="KW-0378">Hydrolase</keyword>
<name>F2LU93_HIPMA</name>
<dbReference type="InterPro" id="IPR027417">
    <property type="entry name" value="P-loop_NTPase"/>
</dbReference>
<keyword evidence="2" id="KW-0813">Transport</keyword>
<dbReference type="PROSITE" id="PS50893">
    <property type="entry name" value="ABC_TRANSPORTER_2"/>
    <property type="match status" value="1"/>
</dbReference>
<dbReference type="eggNOG" id="COG1120">
    <property type="taxonomic scope" value="Bacteria"/>
</dbReference>
<feature type="domain" description="ABC transporter" evidence="5">
    <location>
        <begin position="1"/>
        <end position="233"/>
    </location>
</feature>
<sequence>MAKLEVFNLKLKRNRFELSVDRLVIENTEKIAVLGENGSGKTTLLEVISGNLKDYSGNVLIDGSDIEQLKKKTKARMVSFLPQFTDVLFSQTVYELVLLGRYPHSSGYFTEQDKKKTLEVLEEFGLLDIKDVGYFELSGGQKRRVMIARTVNQDAALSIFDEPFANLDIKHSLSILNRMSLTKKTIIASIHDVNLAVAFFDRIIILKNGSIIFLGKPLDLNTEVLHEAFGVDFKSCSDRFVFA</sequence>
<dbReference type="KEGG" id="hmr:Hipma_1603"/>
<dbReference type="SUPFAM" id="SSF52540">
    <property type="entry name" value="P-loop containing nucleoside triphosphate hydrolases"/>
    <property type="match status" value="1"/>
</dbReference>
<keyword evidence="3" id="KW-0547">Nucleotide-binding</keyword>
<accession>F2LU93</accession>
<dbReference type="PANTHER" id="PTHR42734">
    <property type="entry name" value="METAL TRANSPORT SYSTEM ATP-BINDING PROTEIN TM_0124-RELATED"/>
    <property type="match status" value="1"/>
</dbReference>
<dbReference type="InterPro" id="IPR050153">
    <property type="entry name" value="Metal_Ion_Import_ABC"/>
</dbReference>
<keyword evidence="7" id="KW-1185">Reference proteome</keyword>
<protein>
    <submittedName>
        <fullName evidence="6">Iron-chelate-transporting ATPase</fullName>
        <ecNumber evidence="6">3.6.3.34</ecNumber>
    </submittedName>
</protein>
<organism evidence="6 7">
    <name type="scientific">Hippea maritima (strain ATCC 700847 / DSM 10411 / MH2)</name>
    <dbReference type="NCBI Taxonomy" id="760142"/>
    <lineage>
        <taxon>Bacteria</taxon>
        <taxon>Pseudomonadati</taxon>
        <taxon>Campylobacterota</taxon>
        <taxon>Desulfurellia</taxon>
        <taxon>Desulfurellales</taxon>
        <taxon>Hippeaceae</taxon>
        <taxon>Hippea</taxon>
    </lineage>
</organism>
<reference evidence="6 7" key="1">
    <citation type="journal article" date="2011" name="Stand. Genomic Sci.">
        <title>Complete genome sequence of the thermophilic sulfur-reducer Hippea maritima type strain (MH(2)).</title>
        <authorList>
            <person name="Huntemann M."/>
            <person name="Lu M."/>
            <person name="Nolan M."/>
            <person name="Lapidus A."/>
            <person name="Lucas S."/>
            <person name="Hammon N."/>
            <person name="Deshpande S."/>
            <person name="Cheng J.F."/>
            <person name="Tapia R."/>
            <person name="Han C."/>
            <person name="Goodwin L."/>
            <person name="Pitluck S."/>
            <person name="Liolios K."/>
            <person name="Pagani I."/>
            <person name="Ivanova N."/>
            <person name="Ovchinikova G."/>
            <person name="Pati A."/>
            <person name="Chen A."/>
            <person name="Palaniappan K."/>
            <person name="Land M."/>
            <person name="Hauser L."/>
            <person name="Jeffries C.D."/>
            <person name="Detter J.C."/>
            <person name="Brambilla E.M."/>
            <person name="Rohde M."/>
            <person name="Spring S."/>
            <person name="Goker M."/>
            <person name="Woyke T."/>
            <person name="Bristow J."/>
            <person name="Eisen J.A."/>
            <person name="Markowitz V."/>
            <person name="Hugenholtz P."/>
            <person name="Kyrpides N.C."/>
            <person name="Klenk H.P."/>
            <person name="Mavromatis K."/>
        </authorList>
    </citation>
    <scope>NUCLEOTIDE SEQUENCE [LARGE SCALE GENOMIC DNA]</scope>
    <source>
        <strain evidence="7">ATCC 700847 / DSM 10411 / MH2</strain>
    </source>
</reference>
<evidence type="ECO:0000313" key="7">
    <source>
        <dbReference type="Proteomes" id="UP000008139"/>
    </source>
</evidence>
<evidence type="ECO:0000256" key="1">
    <source>
        <dbReference type="ARBA" id="ARBA00005417"/>
    </source>
</evidence>
<gene>
    <name evidence="6" type="ordered locus">Hipma_1603</name>
</gene>
<dbReference type="SMART" id="SM00382">
    <property type="entry name" value="AAA"/>
    <property type="match status" value="1"/>
</dbReference>